<reference evidence="3" key="1">
    <citation type="journal article" date="2020" name="Stud. Mycol.">
        <title>101 Dothideomycetes genomes: a test case for predicting lifestyles and emergence of pathogens.</title>
        <authorList>
            <person name="Haridas S."/>
            <person name="Albert R."/>
            <person name="Binder M."/>
            <person name="Bloem J."/>
            <person name="Labutti K."/>
            <person name="Salamov A."/>
            <person name="Andreopoulos B."/>
            <person name="Baker S."/>
            <person name="Barry K."/>
            <person name="Bills G."/>
            <person name="Bluhm B."/>
            <person name="Cannon C."/>
            <person name="Castanera R."/>
            <person name="Culley D."/>
            <person name="Daum C."/>
            <person name="Ezra D."/>
            <person name="Gonzalez J."/>
            <person name="Henrissat B."/>
            <person name="Kuo A."/>
            <person name="Liang C."/>
            <person name="Lipzen A."/>
            <person name="Lutzoni F."/>
            <person name="Magnuson J."/>
            <person name="Mondo S."/>
            <person name="Nolan M."/>
            <person name="Ohm R."/>
            <person name="Pangilinan J."/>
            <person name="Park H.-J."/>
            <person name="Ramirez L."/>
            <person name="Alfaro M."/>
            <person name="Sun H."/>
            <person name="Tritt A."/>
            <person name="Yoshinaga Y."/>
            <person name="Zwiers L.-H."/>
            <person name="Turgeon B."/>
            <person name="Goodwin S."/>
            <person name="Spatafora J."/>
            <person name="Crous P."/>
            <person name="Grigoriev I."/>
        </authorList>
    </citation>
    <scope>NUCLEOTIDE SEQUENCE</scope>
    <source>
        <strain evidence="3">CBS 121167</strain>
    </source>
</reference>
<evidence type="ECO:0000313" key="3">
    <source>
        <dbReference type="EMBL" id="KAF2143267.1"/>
    </source>
</evidence>
<evidence type="ECO:0000256" key="1">
    <source>
        <dbReference type="SAM" id="MobiDB-lite"/>
    </source>
</evidence>
<gene>
    <name evidence="3" type="ORF">K452DRAFT_168434</name>
</gene>
<feature type="region of interest" description="Disordered" evidence="1">
    <location>
        <begin position="34"/>
        <end position="54"/>
    </location>
</feature>
<keyword evidence="2" id="KW-0812">Transmembrane</keyword>
<keyword evidence="4" id="KW-1185">Reference proteome</keyword>
<protein>
    <submittedName>
        <fullName evidence="3">Uncharacterized protein</fullName>
    </submittedName>
</protein>
<dbReference type="EMBL" id="ML995482">
    <property type="protein sequence ID" value="KAF2143267.1"/>
    <property type="molecule type" value="Genomic_DNA"/>
</dbReference>
<accession>A0A6A6BK98</accession>
<keyword evidence="2" id="KW-0472">Membrane</keyword>
<evidence type="ECO:0000256" key="2">
    <source>
        <dbReference type="SAM" id="Phobius"/>
    </source>
</evidence>
<dbReference type="Proteomes" id="UP000799438">
    <property type="component" value="Unassembled WGS sequence"/>
</dbReference>
<name>A0A6A6BK98_9PEZI</name>
<dbReference type="RefSeq" id="XP_033398979.1">
    <property type="nucleotide sequence ID" value="XM_033535762.1"/>
</dbReference>
<organism evidence="3 4">
    <name type="scientific">Aplosporella prunicola CBS 121167</name>
    <dbReference type="NCBI Taxonomy" id="1176127"/>
    <lineage>
        <taxon>Eukaryota</taxon>
        <taxon>Fungi</taxon>
        <taxon>Dikarya</taxon>
        <taxon>Ascomycota</taxon>
        <taxon>Pezizomycotina</taxon>
        <taxon>Dothideomycetes</taxon>
        <taxon>Dothideomycetes incertae sedis</taxon>
        <taxon>Botryosphaeriales</taxon>
        <taxon>Aplosporellaceae</taxon>
        <taxon>Aplosporella</taxon>
    </lineage>
</organism>
<evidence type="ECO:0000313" key="4">
    <source>
        <dbReference type="Proteomes" id="UP000799438"/>
    </source>
</evidence>
<keyword evidence="2" id="KW-1133">Transmembrane helix</keyword>
<feature type="compositionally biased region" description="Basic and acidic residues" evidence="1">
    <location>
        <begin position="34"/>
        <end position="49"/>
    </location>
</feature>
<dbReference type="GeneID" id="54293258"/>
<feature type="transmembrane region" description="Helical" evidence="2">
    <location>
        <begin position="127"/>
        <end position="145"/>
    </location>
</feature>
<proteinExistence type="predicted"/>
<sequence length="146" mass="17568">MDGWMDGWMDWMDWMDGHMVLGLSTYVAFKRAMSESERERRRDKEERDQKRKKRVYLCRKGSTEQSRAEEESHSHACVQKTQVHTYIHTGQGTTRYLLRIGLSTRESGGWRTRKMEKTTGKRMRKKSSKLLFTHFFAHFFFVFIFI</sequence>
<dbReference type="AlphaFoldDB" id="A0A6A6BK98"/>